<evidence type="ECO:0000313" key="3">
    <source>
        <dbReference type="Proteomes" id="UP000054342"/>
    </source>
</evidence>
<evidence type="ECO:0000313" key="2">
    <source>
        <dbReference type="EMBL" id="KIW55102.1"/>
    </source>
</evidence>
<reference evidence="2 3" key="1">
    <citation type="submission" date="2015-01" db="EMBL/GenBank/DDBJ databases">
        <title>The Genome Sequence of Exophiala xenobiotica CBS118157.</title>
        <authorList>
            <consortium name="The Broad Institute Genomics Platform"/>
            <person name="Cuomo C."/>
            <person name="de Hoog S."/>
            <person name="Gorbushina A."/>
            <person name="Stielow B."/>
            <person name="Teixiera M."/>
            <person name="Abouelleil A."/>
            <person name="Chapman S.B."/>
            <person name="Priest M."/>
            <person name="Young S.K."/>
            <person name="Wortman J."/>
            <person name="Nusbaum C."/>
            <person name="Birren B."/>
        </authorList>
    </citation>
    <scope>NUCLEOTIDE SEQUENCE [LARGE SCALE GENOMIC DNA]</scope>
    <source>
        <strain evidence="2 3">CBS 118157</strain>
    </source>
</reference>
<dbReference type="GeneID" id="25329318"/>
<dbReference type="HOGENOM" id="CLU_020643_0_0_1"/>
<dbReference type="RefSeq" id="XP_013315686.1">
    <property type="nucleotide sequence ID" value="XM_013460232.1"/>
</dbReference>
<protein>
    <recommendedName>
        <fullName evidence="4">Flavoprotein oxygenase</fullName>
    </recommendedName>
</protein>
<dbReference type="AlphaFoldDB" id="A0A0D2CY81"/>
<feature type="compositionally biased region" description="Polar residues" evidence="1">
    <location>
        <begin position="205"/>
        <end position="216"/>
    </location>
</feature>
<feature type="region of interest" description="Disordered" evidence="1">
    <location>
        <begin position="584"/>
        <end position="641"/>
    </location>
</feature>
<accession>A0A0D2CY81</accession>
<gene>
    <name evidence="2" type="ORF">PV05_07410</name>
</gene>
<dbReference type="EMBL" id="KN847320">
    <property type="protein sequence ID" value="KIW55102.1"/>
    <property type="molecule type" value="Genomic_DNA"/>
</dbReference>
<evidence type="ECO:0000256" key="1">
    <source>
        <dbReference type="SAM" id="MobiDB-lite"/>
    </source>
</evidence>
<proteinExistence type="predicted"/>
<name>A0A0D2CY81_9EURO</name>
<feature type="compositionally biased region" description="Low complexity" evidence="1">
    <location>
        <begin position="88"/>
        <end position="101"/>
    </location>
</feature>
<feature type="compositionally biased region" description="Acidic residues" evidence="1">
    <location>
        <begin position="65"/>
        <end position="81"/>
    </location>
</feature>
<dbReference type="Proteomes" id="UP000054342">
    <property type="component" value="Unassembled WGS sequence"/>
</dbReference>
<sequence length="641" mass="70558">MSTSPSSSPSTAEIIEGFAFQHSSPLSLRQQPLSSPPAPPCNDPSQVHDYNFSGVVYDDTTAAAESEDQGEVEDEQEEELLDNDRRISGCSSISSFPASISQRVPSKQSHYDNPRTPTKRDSTISHGLHKSGGRDCPVTSPRSLREYHSPFRHPSSVRALQMRDEIMSETHSVLRHRRSGSQVSSYSNRSSYSAHTSPTKRSSRSNRGSPHKGTSNLRKEFPLVLLHCTLLPPTLLSQSTSHGDTFISDFLPGEYKQRWITLQDKLVEDVEVRTRGILIAHPREDYELLEERLLESLDLERPRISHDHYFPHDGSGGDSGFESGSMTGDETDNEVPSEAKCPDCGRRLRPGETPRKWEVKVFAANGLMRAGAWAAAWQEMEKVDVEVKVWLPEEVRRDLEAKIALIETSPPGREDADPEYDISQPECATTREQEVYGTSGRVRSQSEIDGFLEESKIPQQAAPTVLQPAPKEMDLTTLMLASMRKLSQDHRNFILGVLSCLVLFLALVGQNSSSGHEPALDRSNPTHLPETLTTTVTTTSVAIATATVTTSIVAQPLQIPYASEIANSSVSDCPESVLRQLSEATSAPLHPTSIDTQPSLPSSVREFASPEASILDETPNQSSSQKKLEASQVPVSELSKD</sequence>
<feature type="region of interest" description="Disordered" evidence="1">
    <location>
        <begin position="22"/>
        <end position="216"/>
    </location>
</feature>
<evidence type="ECO:0008006" key="4">
    <source>
        <dbReference type="Google" id="ProtNLM"/>
    </source>
</evidence>
<feature type="compositionally biased region" description="Low complexity" evidence="1">
    <location>
        <begin position="180"/>
        <end position="197"/>
    </location>
</feature>
<feature type="compositionally biased region" description="Polar residues" evidence="1">
    <location>
        <begin position="593"/>
        <end position="602"/>
    </location>
</feature>
<organism evidence="2 3">
    <name type="scientific">Exophiala xenobiotica</name>
    <dbReference type="NCBI Taxonomy" id="348802"/>
    <lineage>
        <taxon>Eukaryota</taxon>
        <taxon>Fungi</taxon>
        <taxon>Dikarya</taxon>
        <taxon>Ascomycota</taxon>
        <taxon>Pezizomycotina</taxon>
        <taxon>Eurotiomycetes</taxon>
        <taxon>Chaetothyriomycetidae</taxon>
        <taxon>Chaetothyriales</taxon>
        <taxon>Herpotrichiellaceae</taxon>
        <taxon>Exophiala</taxon>
    </lineage>
</organism>
<feature type="compositionally biased region" description="Low complexity" evidence="1">
    <location>
        <begin position="23"/>
        <end position="33"/>
    </location>
</feature>
<dbReference type="STRING" id="348802.A0A0D2CY81"/>
<dbReference type="OrthoDB" id="5369448at2759"/>
<keyword evidence="3" id="KW-1185">Reference proteome</keyword>
<feature type="region of interest" description="Disordered" evidence="1">
    <location>
        <begin position="308"/>
        <end position="348"/>
    </location>
</feature>
<feature type="compositionally biased region" description="Basic and acidic residues" evidence="1">
    <location>
        <begin position="109"/>
        <end position="123"/>
    </location>
</feature>